<sequence length="123" mass="13690">MALSTEALVGIIAVSVTVVPIGISMFKCWTQRRLRYSQPDIESNSGPSRYESGYSKYPVIDGLDRHQALSWRPYSSLGRVCSAEVIAMPYYHGTWRPLRVDTICLDIQTTVSQSSVTSRISTA</sequence>
<keyword evidence="3" id="KW-1185">Reference proteome</keyword>
<dbReference type="EMBL" id="JBFXLT010000014">
    <property type="protein sequence ID" value="KAL2818309.1"/>
    <property type="molecule type" value="Genomic_DNA"/>
</dbReference>
<keyword evidence="1" id="KW-1133">Transmembrane helix</keyword>
<proteinExistence type="predicted"/>
<name>A0ABR4HT53_9EURO</name>
<gene>
    <name evidence="2" type="ORF">BJX63DRAFT_383933</name>
</gene>
<accession>A0ABR4HT53</accession>
<organism evidence="2 3">
    <name type="scientific">Aspergillus granulosus</name>
    <dbReference type="NCBI Taxonomy" id="176169"/>
    <lineage>
        <taxon>Eukaryota</taxon>
        <taxon>Fungi</taxon>
        <taxon>Dikarya</taxon>
        <taxon>Ascomycota</taxon>
        <taxon>Pezizomycotina</taxon>
        <taxon>Eurotiomycetes</taxon>
        <taxon>Eurotiomycetidae</taxon>
        <taxon>Eurotiales</taxon>
        <taxon>Aspergillaceae</taxon>
        <taxon>Aspergillus</taxon>
        <taxon>Aspergillus subgen. Nidulantes</taxon>
    </lineage>
</organism>
<protein>
    <submittedName>
        <fullName evidence="2">Uncharacterized protein</fullName>
    </submittedName>
</protein>
<feature type="transmembrane region" description="Helical" evidence="1">
    <location>
        <begin position="6"/>
        <end position="26"/>
    </location>
</feature>
<reference evidence="2 3" key="1">
    <citation type="submission" date="2024-07" db="EMBL/GenBank/DDBJ databases">
        <title>Section-level genome sequencing and comparative genomics of Aspergillus sections Usti and Cavernicolus.</title>
        <authorList>
            <consortium name="Lawrence Berkeley National Laboratory"/>
            <person name="Nybo J.L."/>
            <person name="Vesth T.C."/>
            <person name="Theobald S."/>
            <person name="Frisvad J.C."/>
            <person name="Larsen T.O."/>
            <person name="Kjaerboelling I."/>
            <person name="Rothschild-Mancinelli K."/>
            <person name="Lyhne E.K."/>
            <person name="Kogle M.E."/>
            <person name="Barry K."/>
            <person name="Clum A."/>
            <person name="Na H."/>
            <person name="Ledsgaard L."/>
            <person name="Lin J."/>
            <person name="Lipzen A."/>
            <person name="Kuo A."/>
            <person name="Riley R."/>
            <person name="Mondo S."/>
            <person name="Labutti K."/>
            <person name="Haridas S."/>
            <person name="Pangalinan J."/>
            <person name="Salamov A.A."/>
            <person name="Simmons B.A."/>
            <person name="Magnuson J.K."/>
            <person name="Chen J."/>
            <person name="Drula E."/>
            <person name="Henrissat B."/>
            <person name="Wiebenga A."/>
            <person name="Lubbers R.J."/>
            <person name="Gomes A.C."/>
            <person name="Makela M.R."/>
            <person name="Stajich J."/>
            <person name="Grigoriev I.V."/>
            <person name="Mortensen U.H."/>
            <person name="De Vries R.P."/>
            <person name="Baker S.E."/>
            <person name="Andersen M.R."/>
        </authorList>
    </citation>
    <scope>NUCLEOTIDE SEQUENCE [LARGE SCALE GENOMIC DNA]</scope>
    <source>
        <strain evidence="2 3">CBS 588.65</strain>
    </source>
</reference>
<keyword evidence="1" id="KW-0472">Membrane</keyword>
<evidence type="ECO:0000313" key="3">
    <source>
        <dbReference type="Proteomes" id="UP001610334"/>
    </source>
</evidence>
<dbReference type="Proteomes" id="UP001610334">
    <property type="component" value="Unassembled WGS sequence"/>
</dbReference>
<evidence type="ECO:0000313" key="2">
    <source>
        <dbReference type="EMBL" id="KAL2818309.1"/>
    </source>
</evidence>
<comment type="caution">
    <text evidence="2">The sequence shown here is derived from an EMBL/GenBank/DDBJ whole genome shotgun (WGS) entry which is preliminary data.</text>
</comment>
<keyword evidence="1" id="KW-0812">Transmembrane</keyword>
<evidence type="ECO:0000256" key="1">
    <source>
        <dbReference type="SAM" id="Phobius"/>
    </source>
</evidence>